<evidence type="ECO:0000313" key="2">
    <source>
        <dbReference type="Proteomes" id="UP001213907"/>
    </source>
</evidence>
<keyword evidence="2" id="KW-1185">Reference proteome</keyword>
<evidence type="ECO:0000313" key="1">
    <source>
        <dbReference type="EMBL" id="WEF51320.1"/>
    </source>
</evidence>
<accession>A0ABY8BMV7</accession>
<dbReference type="RefSeq" id="WP_275246926.1">
    <property type="nucleotide sequence ID" value="NZ_CP113162.1"/>
</dbReference>
<organism evidence="1 2">
    <name type="scientific">Afipia carboxydohydrogena</name>
    <name type="common">Pseudomonas carboxydohydrogena</name>
    <dbReference type="NCBI Taxonomy" id="290"/>
    <lineage>
        <taxon>Bacteria</taxon>
        <taxon>Pseudomonadati</taxon>
        <taxon>Pseudomonadota</taxon>
        <taxon>Alphaproteobacteria</taxon>
        <taxon>Hyphomicrobiales</taxon>
        <taxon>Nitrobacteraceae</taxon>
        <taxon>Afipia</taxon>
    </lineage>
</organism>
<dbReference type="EMBL" id="CP113162">
    <property type="protein sequence ID" value="WEF51320.1"/>
    <property type="molecule type" value="Genomic_DNA"/>
</dbReference>
<reference evidence="1 2" key="1">
    <citation type="submission" date="2022-11" db="EMBL/GenBank/DDBJ databases">
        <authorList>
            <person name="Siebert D."/>
            <person name="Busche T."/>
            <person name="Saydam E."/>
            <person name="Kalinowski J."/>
            <person name="Ruckert C."/>
            <person name="Blombach B."/>
        </authorList>
    </citation>
    <scope>NUCLEOTIDE SEQUENCE [LARGE SCALE GENOMIC DNA]</scope>
    <source>
        <strain evidence="1 2">DSM 1083</strain>
    </source>
</reference>
<proteinExistence type="predicted"/>
<protein>
    <submittedName>
        <fullName evidence="1">Uncharacterized protein</fullName>
    </submittedName>
</protein>
<name>A0ABY8BMV7_AFICR</name>
<gene>
    <name evidence="1" type="ORF">AFIC_002902</name>
</gene>
<sequence length="470" mass="53372">MVSGNVEGLRPLNSEHRFYQGLAATCVANCLQATNFLSDRFLRRAYYGSAKIDELYRNSINSAFSAREAFLVTGAPHASAYYPRDFAWFYPDVLDPQTIIDSADATRRIRLLEKSVRLMLGAVRSGIITTTLIPVKRNRYIGANYFALPSDTLLGVQGGLEQIIRADLRASPYADMAKAARTGCALLAEYRADLKRAVLDLARSLEPYESHQTRTLLCDVRAPRSAATDTRAERLRFVTNASVYATFQQSIRLGIADESELEKILGRSLSQYKTELLLLFGRDGYIRHSLDRKTDSPVASIALDFVNVQRGFWDLKNETERVLFSATTDLILAEPRFRIPDTFHFFVSVDNPRKKFIHRIATPSYQGRSAWPTFNVEFADRMLEYDEFSGVERYRPYAREILRQIRDATETHGGYQELLSEDGLQYRTWAYRGAIAHSWFPRFLTVWCRAFGAPLIDWMQDPTAGPGLSG</sequence>
<dbReference type="Proteomes" id="UP001213907">
    <property type="component" value="Chromosome"/>
</dbReference>